<dbReference type="Pfam" id="PF13287">
    <property type="entry name" value="Fn3_assoc"/>
    <property type="match status" value="1"/>
</dbReference>
<proteinExistence type="predicted"/>
<keyword evidence="5" id="KW-1185">Reference proteome</keyword>
<dbReference type="Proteomes" id="UP000297998">
    <property type="component" value="Unassembled WGS sequence"/>
</dbReference>
<dbReference type="InterPro" id="IPR026444">
    <property type="entry name" value="Secre_tail"/>
</dbReference>
<dbReference type="InterPro" id="IPR014867">
    <property type="entry name" value="Spore_coat_CotH_CotH2/3/7"/>
</dbReference>
<evidence type="ECO:0000313" key="5">
    <source>
        <dbReference type="Proteomes" id="UP000297998"/>
    </source>
</evidence>
<name>A0A4Z1BFU1_9FLAO</name>
<feature type="domain" description="Secretion system C-terminal sorting" evidence="3">
    <location>
        <begin position="679"/>
        <end position="746"/>
    </location>
</feature>
<dbReference type="OrthoDB" id="9806464at2"/>
<feature type="signal peptide" evidence="2">
    <location>
        <begin position="1"/>
        <end position="18"/>
    </location>
</feature>
<dbReference type="RefSeq" id="WP_135835506.1">
    <property type="nucleotide sequence ID" value="NZ_SRPE01000006.1"/>
</dbReference>
<protein>
    <submittedName>
        <fullName evidence="4">T9SS type A sorting domain-containing protein</fullName>
    </submittedName>
</protein>
<organism evidence="4 5">
    <name type="scientific">Empedobacter tilapiae</name>
    <dbReference type="NCBI Taxonomy" id="2491114"/>
    <lineage>
        <taxon>Bacteria</taxon>
        <taxon>Pseudomonadati</taxon>
        <taxon>Bacteroidota</taxon>
        <taxon>Flavobacteriia</taxon>
        <taxon>Flavobacteriales</taxon>
        <taxon>Weeksellaceae</taxon>
        <taxon>Empedobacter</taxon>
    </lineage>
</organism>
<dbReference type="EMBL" id="SRPE01000006">
    <property type="protein sequence ID" value="TGN26597.1"/>
    <property type="molecule type" value="Genomic_DNA"/>
</dbReference>
<evidence type="ECO:0000256" key="1">
    <source>
        <dbReference type="ARBA" id="ARBA00022729"/>
    </source>
</evidence>
<dbReference type="Pfam" id="PF08757">
    <property type="entry name" value="CotH"/>
    <property type="match status" value="1"/>
</dbReference>
<feature type="chain" id="PRO_5021256812" evidence="2">
    <location>
        <begin position="19"/>
        <end position="748"/>
    </location>
</feature>
<dbReference type="AlphaFoldDB" id="A0A4Z1BFU1"/>
<sequence>MRKIHTLLFFYFTSFVLGQSLTTPVFSSESGFYDDDFDLTISHEDSSLTIIYTIDGSEPDINNLNGKVYQYKKRYPQNIGELPYEFYESEMKSFLYEKPIKIYDRTKEDNVLSNISTTFDNNPYFPSHLIKKSFVIKAKAVSNDNSSETISKTFFVNNKNSFNYTLPIFSISIDAEELFGYKNGLWVAGKTFDDWRIANPDKEAIYNTIANYQQSGKESERKVFLSIFDNNEEVIHQTIGIRNHGNATRSYRNKSFRFYAKSDYSKNSLNYNFFKDYDYNKFKRLILRNSGNDTYFTMYKDALIQTLTKHLNFETQEYSPSVVFVNSEYYGVFNLRERFDEKYFERIYNIKENEIDFLENEGYGDIGDPIAYKELMNFIENNDLTTSENYNYVSRKIDFDNLIDYFLTEIYIGNDDWPANNNEFWRKKVDYDVNAPYGHDGKWRWVLKDTDLGMFPNDEKYKVNSIYNATDTNITPESNHYNLHFVKLLKNREFKNRFINRFSDLLNTTFIPDRVIKIIDKMKQALEPEMQEHIDRWKMIGSVEDWNNYIEKTRNFARNRPQYQKEHLSNFFNLEGNYKLTTRINNKEQGFVKVNTIEINNSTVGIEEDYQNWSGDYFKSIPVTLEAIALPGYKFSHWEGDLESKDQKIIINPSHNFSVKAIFEKTLGVGDLDKVDFIIYPNPVQEILNIASSSKSKIEYKISNIIGQIVEHNSTNNQQIDVSKLKHGVYIIQLTQDNKRITKKFIKK</sequence>
<comment type="caution">
    <text evidence="4">The sequence shown here is derived from an EMBL/GenBank/DDBJ whole genome shotgun (WGS) entry which is preliminary data.</text>
</comment>
<evidence type="ECO:0000313" key="4">
    <source>
        <dbReference type="EMBL" id="TGN26597.1"/>
    </source>
</evidence>
<dbReference type="InterPro" id="IPR026876">
    <property type="entry name" value="Fn3_assoc_repeat"/>
</dbReference>
<evidence type="ECO:0000256" key="2">
    <source>
        <dbReference type="SAM" id="SignalP"/>
    </source>
</evidence>
<dbReference type="NCBIfam" id="TIGR04183">
    <property type="entry name" value="Por_Secre_tail"/>
    <property type="match status" value="1"/>
</dbReference>
<keyword evidence="1 2" id="KW-0732">Signal</keyword>
<evidence type="ECO:0000259" key="3">
    <source>
        <dbReference type="Pfam" id="PF18962"/>
    </source>
</evidence>
<gene>
    <name evidence="4" type="ORF">E4J94_09095</name>
</gene>
<dbReference type="Pfam" id="PF18962">
    <property type="entry name" value="Por_Secre_tail"/>
    <property type="match status" value="1"/>
</dbReference>
<reference evidence="4 5" key="1">
    <citation type="submission" date="2019-03" db="EMBL/GenBank/DDBJ databases">
        <title>Empedobacter tilapiae sp. nov., isolated from an intestine of Nile tilapia Oreochromis niloticus.</title>
        <authorList>
            <person name="Kim Y.-O."/>
            <person name="Yoon J.-H."/>
        </authorList>
    </citation>
    <scope>NUCLEOTIDE SEQUENCE [LARGE SCALE GENOMIC DNA]</scope>
    <source>
        <strain evidence="4 5">MRS2</strain>
    </source>
</reference>
<accession>A0A4Z1BFU1</accession>